<evidence type="ECO:0000313" key="3">
    <source>
        <dbReference type="EMBL" id="QSE98101.1"/>
    </source>
</evidence>
<evidence type="ECO:0008006" key="5">
    <source>
        <dbReference type="Google" id="ProtNLM"/>
    </source>
</evidence>
<dbReference type="EMBL" id="CP070608">
    <property type="protein sequence ID" value="QSE98101.1"/>
    <property type="molecule type" value="Genomic_DNA"/>
</dbReference>
<feature type="signal peptide" evidence="2">
    <location>
        <begin position="1"/>
        <end position="20"/>
    </location>
</feature>
<feature type="chain" id="PRO_5037606889" description="Collagen-like protein" evidence="2">
    <location>
        <begin position="21"/>
        <end position="260"/>
    </location>
</feature>
<reference evidence="3" key="1">
    <citation type="submission" date="2021-02" db="EMBL/GenBank/DDBJ databases">
        <title>Fulvivirga sp. S481 isolated from sea water.</title>
        <authorList>
            <person name="Bae S.S."/>
            <person name="Baek K."/>
        </authorList>
    </citation>
    <scope>NUCLEOTIDE SEQUENCE</scope>
    <source>
        <strain evidence="3">S481</strain>
    </source>
</reference>
<evidence type="ECO:0000256" key="2">
    <source>
        <dbReference type="SAM" id="SignalP"/>
    </source>
</evidence>
<dbReference type="Proteomes" id="UP000662783">
    <property type="component" value="Chromosome"/>
</dbReference>
<feature type="region of interest" description="Disordered" evidence="1">
    <location>
        <begin position="229"/>
        <end position="251"/>
    </location>
</feature>
<keyword evidence="2" id="KW-0732">Signal</keyword>
<dbReference type="KEGG" id="fuv:JR347_03190"/>
<dbReference type="RefSeq" id="WP_205722609.1">
    <property type="nucleotide sequence ID" value="NZ_CP070608.1"/>
</dbReference>
<feature type="region of interest" description="Disordered" evidence="1">
    <location>
        <begin position="126"/>
        <end position="159"/>
    </location>
</feature>
<organism evidence="3 4">
    <name type="scientific">Fulvivirga lutea</name>
    <dbReference type="NCBI Taxonomy" id="2810512"/>
    <lineage>
        <taxon>Bacteria</taxon>
        <taxon>Pseudomonadati</taxon>
        <taxon>Bacteroidota</taxon>
        <taxon>Cytophagia</taxon>
        <taxon>Cytophagales</taxon>
        <taxon>Fulvivirgaceae</taxon>
        <taxon>Fulvivirga</taxon>
    </lineage>
</organism>
<accession>A0A974WGV9</accession>
<proteinExistence type="predicted"/>
<sequence length="260" mass="27797">MIKKLSILPALLFLMKASFAQVSDVKDWSSLTLEENEMLTYADDSLLLENLVMKEGSEIRFLNDVYVQVENAYLGKNTKFNLNGENGVNGKRGRGLTLHGTSGEAGKRGRDITFVVKFDQLESFTIETNGGNGGDGGDGKTPRRNPAFGMKGDNGGDGGRAGFGANAGNIKLYYEAPNFLPLFNGEGEHSIYLISEGGQCGKAGKPGNGGLGGEEQVVRDPKTNRVISITPEGARGEPGNRDPYCQSGKDGEIVIKKNNA</sequence>
<name>A0A974WGV9_9BACT</name>
<protein>
    <recommendedName>
        <fullName evidence="5">Collagen-like protein</fullName>
    </recommendedName>
</protein>
<evidence type="ECO:0000256" key="1">
    <source>
        <dbReference type="SAM" id="MobiDB-lite"/>
    </source>
</evidence>
<keyword evidence="4" id="KW-1185">Reference proteome</keyword>
<evidence type="ECO:0000313" key="4">
    <source>
        <dbReference type="Proteomes" id="UP000662783"/>
    </source>
</evidence>
<dbReference type="AlphaFoldDB" id="A0A974WGV9"/>
<gene>
    <name evidence="3" type="ORF">JR347_03190</name>
</gene>